<dbReference type="SMART" id="SM00849">
    <property type="entry name" value="Lactamase_B"/>
    <property type="match status" value="1"/>
</dbReference>
<evidence type="ECO:0000256" key="6">
    <source>
        <dbReference type="ARBA" id="ARBA00022833"/>
    </source>
</evidence>
<feature type="binding site" evidence="7">
    <location>
        <position position="115"/>
    </location>
    <ligand>
        <name>Zn(2+)</name>
        <dbReference type="ChEBI" id="CHEBI:29105"/>
        <label>1</label>
    </ligand>
</feature>
<comment type="caution">
    <text evidence="9">The sequence shown here is derived from an EMBL/GenBank/DDBJ whole genome shotgun (WGS) entry which is preliminary data.</text>
</comment>
<evidence type="ECO:0000313" key="9">
    <source>
        <dbReference type="EMBL" id="MCS3904633.1"/>
    </source>
</evidence>
<dbReference type="GO" id="GO:0019243">
    <property type="term" value="P:methylglyoxal catabolic process to D-lactate via S-lactoyl-glutathione"/>
    <property type="evidence" value="ECO:0007669"/>
    <property type="project" value="UniProtKB-UniRule"/>
</dbReference>
<dbReference type="SUPFAM" id="SSF56281">
    <property type="entry name" value="Metallo-hydrolase/oxidoreductase"/>
    <property type="match status" value="1"/>
</dbReference>
<feature type="binding site" evidence="7">
    <location>
        <position position="59"/>
    </location>
    <ligand>
        <name>Zn(2+)</name>
        <dbReference type="ChEBI" id="CHEBI:29105"/>
        <label>1</label>
    </ligand>
</feature>
<dbReference type="NCBIfam" id="TIGR03413">
    <property type="entry name" value="GSH_gloB"/>
    <property type="match status" value="1"/>
</dbReference>
<comment type="catalytic activity">
    <reaction evidence="1 7">
        <text>an S-(2-hydroxyacyl)glutathione + H2O = a 2-hydroxy carboxylate + glutathione + H(+)</text>
        <dbReference type="Rhea" id="RHEA:21864"/>
        <dbReference type="ChEBI" id="CHEBI:15377"/>
        <dbReference type="ChEBI" id="CHEBI:15378"/>
        <dbReference type="ChEBI" id="CHEBI:57925"/>
        <dbReference type="ChEBI" id="CHEBI:58896"/>
        <dbReference type="ChEBI" id="CHEBI:71261"/>
        <dbReference type="EC" id="3.1.2.6"/>
    </reaction>
</comment>
<feature type="binding site" evidence="7">
    <location>
        <position position="172"/>
    </location>
    <ligand>
        <name>Zn(2+)</name>
        <dbReference type="ChEBI" id="CHEBI:29105"/>
        <label>2</label>
    </ligand>
</feature>
<comment type="similarity">
    <text evidence="3 7">Belongs to the metallo-beta-lactamase superfamily. Glyoxalase II family.</text>
</comment>
<proteinExistence type="inferred from homology"/>
<dbReference type="GO" id="GO:0046872">
    <property type="term" value="F:metal ion binding"/>
    <property type="evidence" value="ECO:0007669"/>
    <property type="project" value="UniProtKB-KW"/>
</dbReference>
<dbReference type="AlphaFoldDB" id="A0AAE3HPM3"/>
<reference evidence="9" key="1">
    <citation type="submission" date="2022-08" db="EMBL/GenBank/DDBJ databases">
        <title>Genomic Encyclopedia of Type Strains, Phase III (KMG-III): the genomes of soil and plant-associated and newly described type strains.</title>
        <authorList>
            <person name="Whitman W."/>
        </authorList>
    </citation>
    <scope>NUCLEOTIDE SEQUENCE</scope>
    <source>
        <strain evidence="9">HMT 1</strain>
    </source>
</reference>
<evidence type="ECO:0000256" key="4">
    <source>
        <dbReference type="ARBA" id="ARBA00022723"/>
    </source>
</evidence>
<dbReference type="PIRSF" id="PIRSF005457">
    <property type="entry name" value="Glx"/>
    <property type="match status" value="1"/>
</dbReference>
<protein>
    <recommendedName>
        <fullName evidence="7">Hydroxyacylglutathione hydrolase</fullName>
        <ecNumber evidence="7">3.1.2.6</ecNumber>
    </recommendedName>
    <alternativeName>
        <fullName evidence="7">Glyoxalase II</fullName>
        <shortName evidence="7">Glx II</shortName>
    </alternativeName>
</protein>
<evidence type="ECO:0000256" key="1">
    <source>
        <dbReference type="ARBA" id="ARBA00001623"/>
    </source>
</evidence>
<dbReference type="InterPro" id="IPR050110">
    <property type="entry name" value="Glyoxalase_II_hydrolase"/>
</dbReference>
<dbReference type="InterPro" id="IPR017782">
    <property type="entry name" value="Hydroxyacylglutathione_Hdrlase"/>
</dbReference>
<comment type="subunit">
    <text evidence="7">Monomer.</text>
</comment>
<feature type="binding site" evidence="7">
    <location>
        <position position="134"/>
    </location>
    <ligand>
        <name>Zn(2+)</name>
        <dbReference type="ChEBI" id="CHEBI:29105"/>
        <label>1</label>
    </ligand>
</feature>
<comment type="cofactor">
    <cofactor evidence="7">
        <name>Zn(2+)</name>
        <dbReference type="ChEBI" id="CHEBI:29105"/>
    </cofactor>
    <text evidence="7">Binds 2 Zn(2+) ions per subunit.</text>
</comment>
<evidence type="ECO:0000256" key="3">
    <source>
        <dbReference type="ARBA" id="ARBA00006759"/>
    </source>
</evidence>
<feature type="binding site" evidence="7">
    <location>
        <position position="134"/>
    </location>
    <ligand>
        <name>Zn(2+)</name>
        <dbReference type="ChEBI" id="CHEBI:29105"/>
        <label>2</label>
    </ligand>
</feature>
<dbReference type="EMBL" id="JANUCT010000033">
    <property type="protein sequence ID" value="MCS3904633.1"/>
    <property type="molecule type" value="Genomic_DNA"/>
</dbReference>
<dbReference type="HAMAP" id="MF_01374">
    <property type="entry name" value="Glyoxalase_2"/>
    <property type="match status" value="1"/>
</dbReference>
<dbReference type="PANTHER" id="PTHR43705:SF1">
    <property type="entry name" value="HYDROXYACYLGLUTATHIONE HYDROLASE GLOB"/>
    <property type="match status" value="1"/>
</dbReference>
<dbReference type="GO" id="GO:0004416">
    <property type="term" value="F:hydroxyacylglutathione hydrolase activity"/>
    <property type="evidence" value="ECO:0007669"/>
    <property type="project" value="UniProtKB-UniRule"/>
</dbReference>
<comment type="function">
    <text evidence="7">Thiolesterase that catalyzes the hydrolysis of S-D-lactoyl-glutathione to form glutathione and D-lactic acid.</text>
</comment>
<dbReference type="InterPro" id="IPR032282">
    <property type="entry name" value="HAGH_C"/>
</dbReference>
<dbReference type="InterPro" id="IPR035680">
    <property type="entry name" value="Clx_II_MBL"/>
</dbReference>
<keyword evidence="10" id="KW-1185">Reference proteome</keyword>
<feature type="domain" description="Metallo-beta-lactamase" evidence="8">
    <location>
        <begin position="14"/>
        <end position="172"/>
    </location>
</feature>
<dbReference type="PANTHER" id="PTHR43705">
    <property type="entry name" value="HYDROXYACYLGLUTATHIONE HYDROLASE"/>
    <property type="match status" value="1"/>
</dbReference>
<sequence>MSAPLVHLFPCLNDNYGFLLHDPDFGMTASVDTPEVGPILQALDERGWQLTHIFNTHHHWDHAGGNLELKERTGCTIIGPRADADRIPGIDVKVGEGDRFEFGLQTIAVSETPGHTRGHIVFHLPEHHIAFVGDTLFAMGCGRLFEGSPEQMWDSLQKILAWPDATRIYCAHEYTQANARFALTVDPANEDLQQRATEVDAYRAENRPTVPTTLALEKQTNPFLRADAAGIRQTLEMENARPVDVFARVRALKDAF</sequence>
<dbReference type="Pfam" id="PF00753">
    <property type="entry name" value="Lactamase_B"/>
    <property type="match status" value="1"/>
</dbReference>
<dbReference type="Gene3D" id="3.60.15.10">
    <property type="entry name" value="Ribonuclease Z/Hydroxyacylglutathione hydrolase-like"/>
    <property type="match status" value="1"/>
</dbReference>
<dbReference type="CDD" id="cd07723">
    <property type="entry name" value="hydroxyacylglutathione_hydrolase_MBL-fold"/>
    <property type="match status" value="1"/>
</dbReference>
<name>A0AAE3HPM3_9GAMM</name>
<comment type="pathway">
    <text evidence="2 7">Secondary metabolite metabolism; methylglyoxal degradation; (R)-lactate from methylglyoxal: step 2/2.</text>
</comment>
<dbReference type="EC" id="3.1.2.6" evidence="7"/>
<accession>A0AAE3HPM3</accession>
<dbReference type="Pfam" id="PF16123">
    <property type="entry name" value="HAGH_C"/>
    <property type="match status" value="1"/>
</dbReference>
<dbReference type="Proteomes" id="UP001204445">
    <property type="component" value="Unassembled WGS sequence"/>
</dbReference>
<feature type="binding site" evidence="7">
    <location>
        <position position="62"/>
    </location>
    <ligand>
        <name>Zn(2+)</name>
        <dbReference type="ChEBI" id="CHEBI:29105"/>
        <label>2</label>
    </ligand>
</feature>
<gene>
    <name evidence="7" type="primary">gloB</name>
    <name evidence="9" type="ORF">J2T55_002674</name>
</gene>
<dbReference type="RefSeq" id="WP_259057841.1">
    <property type="nucleotide sequence ID" value="NZ_JANUCT010000033.1"/>
</dbReference>
<feature type="binding site" evidence="7">
    <location>
        <position position="57"/>
    </location>
    <ligand>
        <name>Zn(2+)</name>
        <dbReference type="ChEBI" id="CHEBI:29105"/>
        <label>1</label>
    </ligand>
</feature>
<evidence type="ECO:0000256" key="2">
    <source>
        <dbReference type="ARBA" id="ARBA00004963"/>
    </source>
</evidence>
<feature type="binding site" evidence="7">
    <location>
        <position position="61"/>
    </location>
    <ligand>
        <name>Zn(2+)</name>
        <dbReference type="ChEBI" id="CHEBI:29105"/>
        <label>2</label>
    </ligand>
</feature>
<evidence type="ECO:0000259" key="8">
    <source>
        <dbReference type="SMART" id="SM00849"/>
    </source>
</evidence>
<evidence type="ECO:0000256" key="7">
    <source>
        <dbReference type="HAMAP-Rule" id="MF_01374"/>
    </source>
</evidence>
<dbReference type="InterPro" id="IPR036866">
    <property type="entry name" value="RibonucZ/Hydroxyglut_hydro"/>
</dbReference>
<keyword evidence="6 7" id="KW-0862">Zinc</keyword>
<evidence type="ECO:0000313" key="10">
    <source>
        <dbReference type="Proteomes" id="UP001204445"/>
    </source>
</evidence>
<keyword evidence="5 7" id="KW-0378">Hydrolase</keyword>
<dbReference type="InterPro" id="IPR001279">
    <property type="entry name" value="Metallo-B-lactamas"/>
</dbReference>
<keyword evidence="4 7" id="KW-0479">Metal-binding</keyword>
<organism evidence="9 10">
    <name type="scientific">Methylohalomonas lacus</name>
    <dbReference type="NCBI Taxonomy" id="398773"/>
    <lineage>
        <taxon>Bacteria</taxon>
        <taxon>Pseudomonadati</taxon>
        <taxon>Pseudomonadota</taxon>
        <taxon>Gammaproteobacteria</taxon>
        <taxon>Methylohalomonadales</taxon>
        <taxon>Methylohalomonadaceae</taxon>
        <taxon>Methylohalomonas</taxon>
    </lineage>
</organism>
<evidence type="ECO:0000256" key="5">
    <source>
        <dbReference type="ARBA" id="ARBA00022801"/>
    </source>
</evidence>